<gene>
    <name evidence="12" type="ORF">LRAMOSA09069</name>
</gene>
<dbReference type="PROSITE" id="PS50089">
    <property type="entry name" value="ZF_RING_2"/>
    <property type="match status" value="1"/>
</dbReference>
<keyword evidence="4" id="KW-0227">DNA damage</keyword>
<dbReference type="InterPro" id="IPR036420">
    <property type="entry name" value="BRCT_dom_sf"/>
</dbReference>
<dbReference type="EMBL" id="LK023320">
    <property type="protein sequence ID" value="CDS06541.1"/>
    <property type="molecule type" value="Genomic_DNA"/>
</dbReference>
<dbReference type="Gene3D" id="3.30.40.10">
    <property type="entry name" value="Zinc/RING finger domain, C3HC4 (zinc finger)"/>
    <property type="match status" value="1"/>
</dbReference>
<evidence type="ECO:0000256" key="2">
    <source>
        <dbReference type="ARBA" id="ARBA00022723"/>
    </source>
</evidence>
<dbReference type="GO" id="GO:0045944">
    <property type="term" value="P:positive regulation of transcription by RNA polymerase II"/>
    <property type="evidence" value="ECO:0007669"/>
    <property type="project" value="TreeGrafter"/>
</dbReference>
<proteinExistence type="predicted"/>
<keyword evidence="8" id="KW-0539">Nucleus</keyword>
<evidence type="ECO:0000256" key="6">
    <source>
        <dbReference type="ARBA" id="ARBA00022833"/>
    </source>
</evidence>
<dbReference type="SUPFAM" id="SSF52113">
    <property type="entry name" value="BRCT domain"/>
    <property type="match status" value="2"/>
</dbReference>
<evidence type="ECO:0000256" key="4">
    <source>
        <dbReference type="ARBA" id="ARBA00022763"/>
    </source>
</evidence>
<evidence type="ECO:0000256" key="8">
    <source>
        <dbReference type="ARBA" id="ARBA00023242"/>
    </source>
</evidence>
<name>A0A077WG06_9FUNG</name>
<dbReference type="PROSITE" id="PS50172">
    <property type="entry name" value="BRCT"/>
    <property type="match status" value="2"/>
</dbReference>
<dbReference type="SMART" id="SM00184">
    <property type="entry name" value="RING"/>
    <property type="match status" value="1"/>
</dbReference>
<dbReference type="Pfam" id="PF13923">
    <property type="entry name" value="zf-C3HC4_2"/>
    <property type="match status" value="1"/>
</dbReference>
<reference evidence="12" key="1">
    <citation type="journal article" date="2014" name="Genome Announc.">
        <title>De novo whole-genome sequence and genome annotation of Lichtheimia ramosa.</title>
        <authorList>
            <person name="Linde J."/>
            <person name="Schwartze V."/>
            <person name="Binder U."/>
            <person name="Lass-Florl C."/>
            <person name="Voigt K."/>
            <person name="Horn F."/>
        </authorList>
    </citation>
    <scope>NUCLEOTIDE SEQUENCE</scope>
    <source>
        <strain evidence="12">JMRC FSU:6197</strain>
    </source>
</reference>
<evidence type="ECO:0000256" key="3">
    <source>
        <dbReference type="ARBA" id="ARBA00022737"/>
    </source>
</evidence>
<keyword evidence="3" id="KW-0677">Repeat</keyword>
<evidence type="ECO:0000256" key="5">
    <source>
        <dbReference type="ARBA" id="ARBA00022771"/>
    </source>
</evidence>
<keyword evidence="7" id="KW-0234">DNA repair</keyword>
<dbReference type="PANTHER" id="PTHR13763">
    <property type="entry name" value="BREAST CANCER TYPE 1 SUSCEPTIBILITY PROTEIN BRCA1"/>
    <property type="match status" value="1"/>
</dbReference>
<dbReference type="GO" id="GO:0008270">
    <property type="term" value="F:zinc ion binding"/>
    <property type="evidence" value="ECO:0007669"/>
    <property type="project" value="UniProtKB-KW"/>
</dbReference>
<accession>A0A077WG06</accession>
<keyword evidence="5 9" id="KW-0863">Zinc-finger</keyword>
<dbReference type="Pfam" id="PF16589">
    <property type="entry name" value="BRCT_2"/>
    <property type="match status" value="1"/>
</dbReference>
<dbReference type="PROSITE" id="PS00518">
    <property type="entry name" value="ZF_RING_1"/>
    <property type="match status" value="1"/>
</dbReference>
<feature type="domain" description="BRCT" evidence="11">
    <location>
        <begin position="200"/>
        <end position="269"/>
    </location>
</feature>
<dbReference type="InterPro" id="IPR001841">
    <property type="entry name" value="Znf_RING"/>
</dbReference>
<dbReference type="SUPFAM" id="SSF57850">
    <property type="entry name" value="RING/U-box"/>
    <property type="match status" value="1"/>
</dbReference>
<dbReference type="GO" id="GO:0004842">
    <property type="term" value="F:ubiquitin-protein transferase activity"/>
    <property type="evidence" value="ECO:0007669"/>
    <property type="project" value="TreeGrafter"/>
</dbReference>
<feature type="domain" description="BRCT" evidence="11">
    <location>
        <begin position="283"/>
        <end position="372"/>
    </location>
</feature>
<protein>
    <recommendedName>
        <fullName evidence="13">RING-type E3 ubiquitin transferase BRCA1</fullName>
    </recommendedName>
</protein>
<evidence type="ECO:0000256" key="9">
    <source>
        <dbReference type="PROSITE-ProRule" id="PRU00175"/>
    </source>
</evidence>
<evidence type="ECO:0000259" key="10">
    <source>
        <dbReference type="PROSITE" id="PS50089"/>
    </source>
</evidence>
<dbReference type="PANTHER" id="PTHR13763:SF0">
    <property type="entry name" value="BREAST CANCER TYPE 1 SUSCEPTIBILITY PROTEIN"/>
    <property type="match status" value="1"/>
</dbReference>
<comment type="subcellular location">
    <subcellularLocation>
        <location evidence="1">Nucleus</location>
    </subcellularLocation>
</comment>
<evidence type="ECO:0000256" key="7">
    <source>
        <dbReference type="ARBA" id="ARBA00023204"/>
    </source>
</evidence>
<dbReference type="Gene3D" id="3.40.50.10190">
    <property type="entry name" value="BRCT domain"/>
    <property type="match status" value="2"/>
</dbReference>
<sequence length="373" mass="42281">MSQSVAATPSELPDTIAGLLTRMMKELQCPICLQPITEATSTPCGHTFCRACIQRWLKYHAQCPCCVAKLHRRVLYESESIDRIVTEFGKLRQAYEDETHQDLSLVVPEQYEKEWRQEPESNLSLQYPYPTKSAESATYDSEVTHVTSLEIRQAQETHARFEPIEEQQRKKNKTISLDSPTIAVSSRINDVRVLQIMPLLMHQMGAQKVSLVTQETTFVLVYTDKSLCVVEDDFTYLQAMCLGKPVISTQWVLECYNQKDILPVEPYRVVGSTSNNSQHGREGLPRLFEGQDFYLDGVFHNSSKEELMTLITCGGGRVVTSHDESVQIICPDNKTSSCTSHGQEQEAGAISQQWILDCISARKVLDRKLYYVA</sequence>
<keyword evidence="6" id="KW-0862">Zinc</keyword>
<evidence type="ECO:0000256" key="1">
    <source>
        <dbReference type="ARBA" id="ARBA00004123"/>
    </source>
</evidence>
<dbReference type="GO" id="GO:0005634">
    <property type="term" value="C:nucleus"/>
    <property type="evidence" value="ECO:0007669"/>
    <property type="project" value="UniProtKB-SubCell"/>
</dbReference>
<dbReference type="SMART" id="SM00292">
    <property type="entry name" value="BRCT"/>
    <property type="match status" value="2"/>
</dbReference>
<evidence type="ECO:0008006" key="13">
    <source>
        <dbReference type="Google" id="ProtNLM"/>
    </source>
</evidence>
<dbReference type="InterPro" id="IPR031099">
    <property type="entry name" value="BRCA1-associated"/>
</dbReference>
<organism evidence="12">
    <name type="scientific">Lichtheimia ramosa</name>
    <dbReference type="NCBI Taxonomy" id="688394"/>
    <lineage>
        <taxon>Eukaryota</taxon>
        <taxon>Fungi</taxon>
        <taxon>Fungi incertae sedis</taxon>
        <taxon>Mucoromycota</taxon>
        <taxon>Mucoromycotina</taxon>
        <taxon>Mucoromycetes</taxon>
        <taxon>Mucorales</taxon>
        <taxon>Lichtheimiaceae</taxon>
        <taxon>Lichtheimia</taxon>
    </lineage>
</organism>
<keyword evidence="2" id="KW-0479">Metal-binding</keyword>
<dbReference type="OrthoDB" id="6270329at2759"/>
<dbReference type="InterPro" id="IPR017907">
    <property type="entry name" value="Znf_RING_CS"/>
</dbReference>
<dbReference type="InterPro" id="IPR013083">
    <property type="entry name" value="Znf_RING/FYVE/PHD"/>
</dbReference>
<evidence type="ECO:0000259" key="11">
    <source>
        <dbReference type="PROSITE" id="PS50172"/>
    </source>
</evidence>
<dbReference type="GO" id="GO:0000724">
    <property type="term" value="P:double-strand break repair via homologous recombination"/>
    <property type="evidence" value="ECO:0007669"/>
    <property type="project" value="TreeGrafter"/>
</dbReference>
<dbReference type="AlphaFoldDB" id="A0A077WG06"/>
<evidence type="ECO:0000313" key="12">
    <source>
        <dbReference type="EMBL" id="CDS06541.1"/>
    </source>
</evidence>
<feature type="domain" description="RING-type" evidence="10">
    <location>
        <begin position="29"/>
        <end position="66"/>
    </location>
</feature>
<dbReference type="InterPro" id="IPR001357">
    <property type="entry name" value="BRCT_dom"/>
</dbReference>